<sequence>METQNPRIKLLKQDAEQRFLKPFRSHGWSANIILEHDYHSSIEIEAVKAHRKVRIGLLYSSATENSHYRILASSCERIFHSGSAYMLDSFAHGIDVPVESVEDFFPFLVSLNKEIDPDRTPKIFPSKPKKTRRITDENPLQAVVTRLIQFTSPKLAQRLVIRRAEEAGIFLREDQVKSKAAGVAFAMRNGLDYFDGLPSSKLNKRILGLYYGTIAFASAEMLALPNGVVDLDEVEGMTKQGHGLYTVSGINRGFGDLQVGVLATGFLPNWITTLGYDITDYPRRKPKALSDVEKQPAGMCVSLEKLFASIPEIEDLYAEVFEGGSRWVIPVYSSADNHRFGFDQPNQPTSSTYAHFIDYSKTLTKNDLEQGGWPLAEISREESQESKYKGRVFRARVDHTGFDLWWNVLPTHTSPFKNRTTLLLPTVGGLRDYRVIAAVILYALSIMVRYMPSAWRRIEGGDEDQFLALVNASLSAWERVLPEQFLESIAGEGVQTGQPGGLFG</sequence>
<evidence type="ECO:0000313" key="2">
    <source>
        <dbReference type="Proteomes" id="UP001139035"/>
    </source>
</evidence>
<dbReference type="AlphaFoldDB" id="A0A9X1P833"/>
<organism evidence="1 2">
    <name type="scientific">Jiella avicenniae</name>
    <dbReference type="NCBI Taxonomy" id="2907202"/>
    <lineage>
        <taxon>Bacteria</taxon>
        <taxon>Pseudomonadati</taxon>
        <taxon>Pseudomonadota</taxon>
        <taxon>Alphaproteobacteria</taxon>
        <taxon>Hyphomicrobiales</taxon>
        <taxon>Aurantimonadaceae</taxon>
        <taxon>Jiella</taxon>
    </lineage>
</organism>
<dbReference type="RefSeq" id="WP_233721991.1">
    <property type="nucleotide sequence ID" value="NZ_JAJUWU010000034.1"/>
</dbReference>
<dbReference type="Proteomes" id="UP001139035">
    <property type="component" value="Unassembled WGS sequence"/>
</dbReference>
<dbReference type="Pfam" id="PF14175">
    <property type="entry name" value="YaaC"/>
    <property type="match status" value="1"/>
</dbReference>
<keyword evidence="2" id="KW-1185">Reference proteome</keyword>
<gene>
    <name evidence="1" type="ORF">LZD57_23305</name>
</gene>
<comment type="caution">
    <text evidence="1">The sequence shown here is derived from an EMBL/GenBank/DDBJ whole genome shotgun (WGS) entry which is preliminary data.</text>
</comment>
<dbReference type="InterPro" id="IPR026988">
    <property type="entry name" value="YaaC-like"/>
</dbReference>
<evidence type="ECO:0008006" key="3">
    <source>
        <dbReference type="Google" id="ProtNLM"/>
    </source>
</evidence>
<name>A0A9X1P833_9HYPH</name>
<dbReference type="EMBL" id="JAJUWU010000034">
    <property type="protein sequence ID" value="MCE7030921.1"/>
    <property type="molecule type" value="Genomic_DNA"/>
</dbReference>
<evidence type="ECO:0000313" key="1">
    <source>
        <dbReference type="EMBL" id="MCE7030921.1"/>
    </source>
</evidence>
<accession>A0A9X1P833</accession>
<proteinExistence type="predicted"/>
<reference evidence="1" key="1">
    <citation type="submission" date="2022-01" db="EMBL/GenBank/DDBJ databases">
        <title>Jiella avicenniae sp. nov., a novel endophytic bacterium isolated from bark of Avicennia marina.</title>
        <authorList>
            <person name="Tuo L."/>
        </authorList>
    </citation>
    <scope>NUCLEOTIDE SEQUENCE</scope>
    <source>
        <strain evidence="1">CBK1P-4</strain>
    </source>
</reference>
<protein>
    <recommendedName>
        <fullName evidence="3">YaaC-like Protein</fullName>
    </recommendedName>
</protein>